<proteinExistence type="predicted"/>
<feature type="signal peptide" evidence="1">
    <location>
        <begin position="1"/>
        <end position="30"/>
    </location>
</feature>
<dbReference type="Pfam" id="PF00147">
    <property type="entry name" value="Fibrinogen_C"/>
    <property type="match status" value="1"/>
</dbReference>
<dbReference type="InterPro" id="IPR002181">
    <property type="entry name" value="Fibrinogen_a/b/g_C_dom"/>
</dbReference>
<dbReference type="Gene3D" id="3.90.215.10">
    <property type="entry name" value="Gamma Fibrinogen, chain A, domain 1"/>
    <property type="match status" value="1"/>
</dbReference>
<evidence type="ECO:0000259" key="2">
    <source>
        <dbReference type="PROSITE" id="PS51406"/>
    </source>
</evidence>
<dbReference type="PANTHER" id="PTHR19143:SF225">
    <property type="entry name" value="MICROFIBRIL-ASSOCIATED GLYCOPROTEIN 4"/>
    <property type="match status" value="1"/>
</dbReference>
<evidence type="ECO:0000313" key="4">
    <source>
        <dbReference type="Proteomes" id="UP000606274"/>
    </source>
</evidence>
<dbReference type="OrthoDB" id="7735550at2759"/>
<organism evidence="3 4">
    <name type="scientific">Silurus meridionalis</name>
    <name type="common">Southern catfish</name>
    <name type="synonym">Silurus soldatovi meridionalis</name>
    <dbReference type="NCBI Taxonomy" id="175797"/>
    <lineage>
        <taxon>Eukaryota</taxon>
        <taxon>Metazoa</taxon>
        <taxon>Chordata</taxon>
        <taxon>Craniata</taxon>
        <taxon>Vertebrata</taxon>
        <taxon>Euteleostomi</taxon>
        <taxon>Actinopterygii</taxon>
        <taxon>Neopterygii</taxon>
        <taxon>Teleostei</taxon>
        <taxon>Ostariophysi</taxon>
        <taxon>Siluriformes</taxon>
        <taxon>Siluridae</taxon>
        <taxon>Silurus</taxon>
    </lineage>
</organism>
<dbReference type="PROSITE" id="PS51406">
    <property type="entry name" value="FIBRINOGEN_C_2"/>
    <property type="match status" value="1"/>
</dbReference>
<gene>
    <name evidence="3" type="ORF">HF521_012555</name>
</gene>
<protein>
    <recommendedName>
        <fullName evidence="2">Fibrinogen C-terminal domain-containing protein</fullName>
    </recommendedName>
</protein>
<dbReference type="PANTHER" id="PTHR19143">
    <property type="entry name" value="FIBRINOGEN/TENASCIN/ANGIOPOEITIN"/>
    <property type="match status" value="1"/>
</dbReference>
<feature type="chain" id="PRO_5035713909" description="Fibrinogen C-terminal domain-containing protein" evidence="1">
    <location>
        <begin position="31"/>
        <end position="283"/>
    </location>
</feature>
<dbReference type="InterPro" id="IPR014716">
    <property type="entry name" value="Fibrinogen_a/b/g_C_1"/>
</dbReference>
<sequence>MDYGICRLEPAQNKAMMLLLILALTPLVYSAPITNVSLPLDCEDVYILKKTAMKNASVPNGVYTIYPAGPNKPVKVFCEMGCEEDDSHQDGRWTVIQRRIDGNVSFYQSWNDYRDGFGDASGEYWLGLENMFLMTNTEKYQLRVDMEDFERGSAYALYTTFFIGSESNSYTLNIGDYKNGGAGDSLSYVNGRPFATFDKDQTGYCADTNGGGFWYSYYYWYYYYYYYNYGYCHIANPNGLYKSKNVNAMNTGIIWQTWKGNYYSLKSIVMKVRRIGLEDIENL</sequence>
<comment type="caution">
    <text evidence="3">The sequence shown here is derived from an EMBL/GenBank/DDBJ whole genome shotgun (WGS) entry which is preliminary data.</text>
</comment>
<feature type="domain" description="Fibrinogen C-terminal" evidence="2">
    <location>
        <begin position="33"/>
        <end position="276"/>
    </location>
</feature>
<dbReference type="Proteomes" id="UP000606274">
    <property type="component" value="Unassembled WGS sequence"/>
</dbReference>
<accession>A0A8T0ADL2</accession>
<dbReference type="InterPro" id="IPR036056">
    <property type="entry name" value="Fibrinogen-like_C"/>
</dbReference>
<evidence type="ECO:0000256" key="1">
    <source>
        <dbReference type="SAM" id="SignalP"/>
    </source>
</evidence>
<reference evidence="3" key="1">
    <citation type="submission" date="2020-08" db="EMBL/GenBank/DDBJ databases">
        <title>Chromosome-level assembly of Southern catfish (Silurus meridionalis) provides insights into visual adaptation to the nocturnal and benthic lifestyles.</title>
        <authorList>
            <person name="Zhang Y."/>
            <person name="Wang D."/>
            <person name="Peng Z."/>
        </authorList>
    </citation>
    <scope>NUCLEOTIDE SEQUENCE</scope>
    <source>
        <strain evidence="3">SWU-2019-XX</strain>
        <tissue evidence="3">Muscle</tissue>
    </source>
</reference>
<keyword evidence="4" id="KW-1185">Reference proteome</keyword>
<dbReference type="CDD" id="cd00087">
    <property type="entry name" value="FReD"/>
    <property type="match status" value="1"/>
</dbReference>
<dbReference type="SUPFAM" id="SSF56496">
    <property type="entry name" value="Fibrinogen C-terminal domain-like"/>
    <property type="match status" value="1"/>
</dbReference>
<dbReference type="SMART" id="SM00186">
    <property type="entry name" value="FBG"/>
    <property type="match status" value="1"/>
</dbReference>
<dbReference type="GO" id="GO:0048251">
    <property type="term" value="P:elastic fiber assembly"/>
    <property type="evidence" value="ECO:0007669"/>
    <property type="project" value="TreeGrafter"/>
</dbReference>
<dbReference type="InterPro" id="IPR050373">
    <property type="entry name" value="Fibrinogen_C-term_domain"/>
</dbReference>
<dbReference type="AlphaFoldDB" id="A0A8T0ADL2"/>
<dbReference type="EMBL" id="JABFDY010000024">
    <property type="protein sequence ID" value="KAF7689202.1"/>
    <property type="molecule type" value="Genomic_DNA"/>
</dbReference>
<name>A0A8T0ADL2_SILME</name>
<dbReference type="GO" id="GO:0005615">
    <property type="term" value="C:extracellular space"/>
    <property type="evidence" value="ECO:0007669"/>
    <property type="project" value="TreeGrafter"/>
</dbReference>
<keyword evidence="1" id="KW-0732">Signal</keyword>
<evidence type="ECO:0000313" key="3">
    <source>
        <dbReference type="EMBL" id="KAF7689202.1"/>
    </source>
</evidence>